<dbReference type="RefSeq" id="WP_006301324.1">
    <property type="nucleotide sequence ID" value="NZ_CM001022.1"/>
</dbReference>
<accession>E3CUX8</accession>
<protein>
    <submittedName>
        <fullName evidence="8">DNA repair protein RadC</fullName>
    </submittedName>
</protein>
<dbReference type="GO" id="GO:0006508">
    <property type="term" value="P:proteolysis"/>
    <property type="evidence" value="ECO:0007669"/>
    <property type="project" value="UniProtKB-KW"/>
</dbReference>
<dbReference type="GO" id="GO:0046872">
    <property type="term" value="F:metal ion binding"/>
    <property type="evidence" value="ECO:0007669"/>
    <property type="project" value="UniProtKB-KW"/>
</dbReference>
<dbReference type="PaxDb" id="584708-Apau_1686"/>
<dbReference type="PANTHER" id="PTHR30471:SF3">
    <property type="entry name" value="UPF0758 PROTEIN YEES-RELATED"/>
    <property type="match status" value="1"/>
</dbReference>
<evidence type="ECO:0000256" key="6">
    <source>
        <dbReference type="RuleBase" id="RU003797"/>
    </source>
</evidence>
<keyword evidence="9" id="KW-1185">Reference proteome</keyword>
<dbReference type="InterPro" id="IPR037518">
    <property type="entry name" value="MPN"/>
</dbReference>
<dbReference type="eggNOG" id="COG2003">
    <property type="taxonomic scope" value="Bacteria"/>
</dbReference>
<name>E3CUX8_9BACT</name>
<keyword evidence="3" id="KW-0378">Hydrolase</keyword>
<evidence type="ECO:0000259" key="7">
    <source>
        <dbReference type="PROSITE" id="PS50249"/>
    </source>
</evidence>
<dbReference type="InterPro" id="IPR025657">
    <property type="entry name" value="RadC_JAB"/>
</dbReference>
<evidence type="ECO:0000256" key="2">
    <source>
        <dbReference type="ARBA" id="ARBA00022723"/>
    </source>
</evidence>
<dbReference type="STRING" id="584708.Apau_1686"/>
<feature type="domain" description="MPN" evidence="7">
    <location>
        <begin position="99"/>
        <end position="222"/>
    </location>
</feature>
<dbReference type="Gene3D" id="3.40.140.10">
    <property type="entry name" value="Cytidine Deaminase, domain 2"/>
    <property type="match status" value="1"/>
</dbReference>
<dbReference type="InterPro" id="IPR001405">
    <property type="entry name" value="UPF0758"/>
</dbReference>
<dbReference type="Pfam" id="PF04002">
    <property type="entry name" value="RadC"/>
    <property type="match status" value="1"/>
</dbReference>
<keyword evidence="5" id="KW-0482">Metalloprotease</keyword>
<dbReference type="NCBIfam" id="TIGR00608">
    <property type="entry name" value="radc"/>
    <property type="match status" value="1"/>
</dbReference>
<evidence type="ECO:0000313" key="9">
    <source>
        <dbReference type="Proteomes" id="UP000005096"/>
    </source>
</evidence>
<dbReference type="AlphaFoldDB" id="E3CUX8"/>
<dbReference type="PANTHER" id="PTHR30471">
    <property type="entry name" value="DNA REPAIR PROTEIN RADC"/>
    <property type="match status" value="1"/>
</dbReference>
<dbReference type="EMBL" id="CM001022">
    <property type="protein sequence ID" value="EFQ24104.1"/>
    <property type="molecule type" value="Genomic_DNA"/>
</dbReference>
<evidence type="ECO:0000256" key="3">
    <source>
        <dbReference type="ARBA" id="ARBA00022801"/>
    </source>
</evidence>
<dbReference type="InterPro" id="IPR046778">
    <property type="entry name" value="UPF0758_N"/>
</dbReference>
<sequence>MRIRQLLPQDRPRERLLAEGASNLSAPELLAVLLRTGTRDRDALQTGAALLETYGGLRGLARIPAGELTGFSGLGPAKAAVLCAALELGCRLRREEREPETSWRDRLRDRALRVEEEEREWVGALFLDPKERCLDEQVVSYGGLDGAFVDLRFLWRRAVRLDAARVVLWHNHPCGDPRLSEEDRALTKHCRECLRFLGIELAGHYVLAGGAFWGEEDGPPVL</sequence>
<organism evidence="8 9">
    <name type="scientific">Aminomonas paucivorans DSM 12260</name>
    <dbReference type="NCBI Taxonomy" id="584708"/>
    <lineage>
        <taxon>Bacteria</taxon>
        <taxon>Thermotogati</taxon>
        <taxon>Synergistota</taxon>
        <taxon>Synergistia</taxon>
        <taxon>Synergistales</taxon>
        <taxon>Synergistaceae</taxon>
        <taxon>Aminomonas</taxon>
    </lineage>
</organism>
<dbReference type="SUPFAM" id="SSF47781">
    <property type="entry name" value="RuvA domain 2-like"/>
    <property type="match status" value="1"/>
</dbReference>
<dbReference type="PROSITE" id="PS50249">
    <property type="entry name" value="MPN"/>
    <property type="match status" value="1"/>
</dbReference>
<comment type="similarity">
    <text evidence="6">Belongs to the UPF0758 family.</text>
</comment>
<dbReference type="HOGENOM" id="CLU_073529_0_2_0"/>
<gene>
    <name evidence="8" type="ORF">Apau_1686</name>
</gene>
<keyword evidence="1" id="KW-0645">Protease</keyword>
<keyword evidence="4" id="KW-0862">Zinc</keyword>
<keyword evidence="2" id="KW-0479">Metal-binding</keyword>
<dbReference type="Proteomes" id="UP000005096">
    <property type="component" value="Chromosome"/>
</dbReference>
<dbReference type="OrthoDB" id="9804482at2"/>
<evidence type="ECO:0000313" key="8">
    <source>
        <dbReference type="EMBL" id="EFQ24104.1"/>
    </source>
</evidence>
<dbReference type="Pfam" id="PF20582">
    <property type="entry name" value="UPF0758_N"/>
    <property type="match status" value="1"/>
</dbReference>
<proteinExistence type="inferred from homology"/>
<evidence type="ECO:0000256" key="4">
    <source>
        <dbReference type="ARBA" id="ARBA00022833"/>
    </source>
</evidence>
<dbReference type="GO" id="GO:0008237">
    <property type="term" value="F:metallopeptidase activity"/>
    <property type="evidence" value="ECO:0007669"/>
    <property type="project" value="UniProtKB-KW"/>
</dbReference>
<evidence type="ECO:0000256" key="5">
    <source>
        <dbReference type="ARBA" id="ARBA00023049"/>
    </source>
</evidence>
<evidence type="ECO:0000256" key="1">
    <source>
        <dbReference type="ARBA" id="ARBA00022670"/>
    </source>
</evidence>
<reference evidence="8 9" key="1">
    <citation type="journal article" date="2010" name="Stand. Genomic Sci.">
        <title>Non-contiguous finished genome sequence of Aminomonas paucivorans type strain (GLU-3).</title>
        <authorList>
            <person name="Pitluck S."/>
            <person name="Yasawong M."/>
            <person name="Held B."/>
            <person name="Lapidus A."/>
            <person name="Nolan M."/>
            <person name="Copeland A."/>
            <person name="Lucas S."/>
            <person name="Del Rio T.G."/>
            <person name="Tice H."/>
            <person name="Cheng J.F."/>
            <person name="Chertkov O."/>
            <person name="Goodwin L."/>
            <person name="Tapia R."/>
            <person name="Han C."/>
            <person name="Liolios K."/>
            <person name="Ivanova N."/>
            <person name="Mavromatis K."/>
            <person name="Ovchinnikova G."/>
            <person name="Pati A."/>
            <person name="Chen A."/>
            <person name="Palaniappan K."/>
            <person name="Land M."/>
            <person name="Hauser L."/>
            <person name="Chang Y.J."/>
            <person name="Jeffries C.D."/>
            <person name="Pukall R."/>
            <person name="Spring S."/>
            <person name="Rohde M."/>
            <person name="Sikorski J."/>
            <person name="Goker M."/>
            <person name="Woyke T."/>
            <person name="Bristow J."/>
            <person name="Eisen J.A."/>
            <person name="Markowitz V."/>
            <person name="Hugenholtz P."/>
            <person name="Kyrpides N.C."/>
            <person name="Klenk H.P."/>
        </authorList>
    </citation>
    <scope>NUCLEOTIDE SEQUENCE [LARGE SCALE GENOMIC DNA]</scope>
    <source>
        <strain evidence="8 9">DSM 12260</strain>
    </source>
</reference>
<dbReference type="InterPro" id="IPR010994">
    <property type="entry name" value="RuvA_2-like"/>
</dbReference>